<name>A0ABW1PES1_9PSEU</name>
<sequence>MEPVLRNGVALVEEITSWLRLPAEELDARVIGEEAHRVLLDVAALNAAAAAGDQEAFRLQQLLLARIYDLFMKIPDEPTAEGSVVVNGVLTALERATIAAEDAAVDWAVVDAAPTTPAEYLSWLKQSARGHRVFKHPYYMKFIRNHATAAHLRKYVIQESVVDGRFDDLLALMQVGTAGPAKMEIANNFWDEMGNGRPDEVHTTLFNQLYDVFDITPQELEDSLTATALLSGNLAVLLCRYRRFYPEAVGFLGMTEWLVPDRFVQVVGAWERLGLPEVGIVYHRLHITVDSQHAAGWFHNIVSPSAGSAYMRRGIARGTLWRLNSSARYLDERLAEVADLITAGT</sequence>
<dbReference type="Pfam" id="PF14518">
    <property type="entry name" value="Haem_oxygenas_2"/>
    <property type="match status" value="1"/>
</dbReference>
<reference evidence="3" key="1">
    <citation type="journal article" date="2019" name="Int. J. Syst. Evol. Microbiol.">
        <title>The Global Catalogue of Microorganisms (GCM) 10K type strain sequencing project: providing services to taxonomists for standard genome sequencing and annotation.</title>
        <authorList>
            <consortium name="The Broad Institute Genomics Platform"/>
            <consortium name="The Broad Institute Genome Sequencing Center for Infectious Disease"/>
            <person name="Wu L."/>
            <person name="Ma J."/>
        </authorList>
    </citation>
    <scope>NUCLEOTIDE SEQUENCE [LARGE SCALE GENOMIC DNA]</scope>
    <source>
        <strain evidence="3">CGMCC 4.7246</strain>
    </source>
</reference>
<dbReference type="RefSeq" id="WP_380641778.1">
    <property type="nucleotide sequence ID" value="NZ_JBHSQO010000053.1"/>
</dbReference>
<dbReference type="Proteomes" id="UP001596220">
    <property type="component" value="Unassembled WGS sequence"/>
</dbReference>
<dbReference type="EC" id="1.-.-.-" evidence="2"/>
<keyword evidence="3" id="KW-1185">Reference proteome</keyword>
<dbReference type="EMBL" id="JBHSQO010000053">
    <property type="protein sequence ID" value="MFC6094014.1"/>
    <property type="molecule type" value="Genomic_DNA"/>
</dbReference>
<dbReference type="SMART" id="SM01236">
    <property type="entry name" value="Haem_oxygenase_2"/>
    <property type="match status" value="1"/>
</dbReference>
<accession>A0ABW1PES1</accession>
<gene>
    <name evidence="2" type="ORF">ACFP3R_32505</name>
</gene>
<proteinExistence type="predicted"/>
<dbReference type="Gene3D" id="1.20.910.10">
    <property type="entry name" value="Heme oxygenase-like"/>
    <property type="match status" value="1"/>
</dbReference>
<dbReference type="InterPro" id="IPR016084">
    <property type="entry name" value="Haem_Oase-like_multi-hlx"/>
</dbReference>
<comment type="caution">
    <text evidence="2">The sequence shown here is derived from an EMBL/GenBank/DDBJ whole genome shotgun (WGS) entry which is preliminary data.</text>
</comment>
<dbReference type="PANTHER" id="PTHR40279">
    <property type="entry name" value="PQQC-LIKE PROTEIN"/>
    <property type="match status" value="1"/>
</dbReference>
<dbReference type="GO" id="GO:0016491">
    <property type="term" value="F:oxidoreductase activity"/>
    <property type="evidence" value="ECO:0007669"/>
    <property type="project" value="UniProtKB-KW"/>
</dbReference>
<evidence type="ECO:0000313" key="2">
    <source>
        <dbReference type="EMBL" id="MFC6094014.1"/>
    </source>
</evidence>
<protein>
    <submittedName>
        <fullName evidence="2">Iron-containing redox enzyme family protein</fullName>
        <ecNumber evidence="2">1.-.-.-</ecNumber>
    </submittedName>
</protein>
<dbReference type="InterPro" id="IPR039068">
    <property type="entry name" value="PqqC-like"/>
</dbReference>
<dbReference type="PANTHER" id="PTHR40279:SF3">
    <property type="entry name" value="4-AMINOBENZOATE SYNTHASE"/>
    <property type="match status" value="1"/>
</dbReference>
<organism evidence="2 3">
    <name type="scientific">Saccharothrix lopnurensis</name>
    <dbReference type="NCBI Taxonomy" id="1670621"/>
    <lineage>
        <taxon>Bacteria</taxon>
        <taxon>Bacillati</taxon>
        <taxon>Actinomycetota</taxon>
        <taxon>Actinomycetes</taxon>
        <taxon>Pseudonocardiales</taxon>
        <taxon>Pseudonocardiaceae</taxon>
        <taxon>Saccharothrix</taxon>
    </lineage>
</organism>
<dbReference type="SUPFAM" id="SSF48613">
    <property type="entry name" value="Heme oxygenase-like"/>
    <property type="match status" value="1"/>
</dbReference>
<keyword evidence="1 2" id="KW-0560">Oxidoreductase</keyword>
<evidence type="ECO:0000256" key="1">
    <source>
        <dbReference type="ARBA" id="ARBA00023002"/>
    </source>
</evidence>
<evidence type="ECO:0000313" key="3">
    <source>
        <dbReference type="Proteomes" id="UP001596220"/>
    </source>
</evidence>